<feature type="compositionally biased region" description="Gly residues" evidence="1">
    <location>
        <begin position="1016"/>
        <end position="1032"/>
    </location>
</feature>
<sequence>MVGRRGRRDRRSVQQHVAQHAVAGEAAGQQKYSRRGRRLPGEQAIPSYTPSIGARSIDGHLLRTSQDVYAWYRLAPQRWSFRSDSQRQDLIAAIAGQYAELQGRWMHLRVTTRPYPIRMWAEAHVHNAVNRLPDTPGTLSFDDFMVGEQQQLMGRSMAEKEVYLGVQVQTRTVVDRAVERVAPLLRKVFPDAVDAELVALDSEVEHLDQVIGSAGLEGRPATAEEMSWLMHRSCSLGLPAPRNLPAVPGAAWEPEDLASFTDAADFHQDPYSPTVTVRGRTGSNAGIKRHVAVLTVGQMHGLQIPEVDDPWVQRSDRLPASVEWSARIYVRRPEEVSGELQRQMNKVRSQVRHYTDEHELEPPQSLTRQAARVLDIDDEMTSGFTSLATRVRSWWRLAVSGPTERDALRLAQQLLDLYKPKIAIEHPEAQYAMAREFIPGEPLASSAYLRRGSVIWAASAVPTATAEVGDRRGILLGETCTATRRPVAWDPWMAQELRDGSGLTAMVAGLGGGKSFLGGGIVYKSLRAGAYWTLLDPSGPLAALCDLPELRPYARPINLLNAQPGILNPYRVVAEPELAHFADEDDPERAWRRERALAGATRRRLVLDVLTGVLPYEVARLPQTRIVLLRAVRAVGGRQDAHPGLVLDALRRDASEHREHAIVVADFLDELRERMSLLIPEHDADPYSEQRDDRLTVLTMAGLTMPKDGVGREHWTDAEALGVEMLNLAAWLTQRSIYERPKDLRKGVWIDEAFFLSEVPTGRVLMNRFARDSRKWNVRVLLSSQIPADFLRIQGFVALLDSVFVGRLDDDQAQQDALRLLKVPVGAGYEQVIASLGRRPGGERGVLERDRSPRQFIFADGAGGVERIRVDFNGSHLDHLRAALDTTPDANRDVSQEPSAAARAVGARDQTATEIATESAPATGRGAGSPAAGRGSAAGQLVAGSESRQQSQPQQQQPQQQQPQQQQPQQQQPRQQARPQQPLVNGSHPDDDMDDELAAELEVGLVDELVPVPGHGQNGVGPDQGGPPAGHGGQHDQSWDSRS</sequence>
<proteinExistence type="predicted"/>
<dbReference type="PANTHER" id="PTHR24330">
    <property type="entry name" value="HOMEOBOX PROTEIN BARH-LIKE"/>
    <property type="match status" value="1"/>
</dbReference>
<feature type="compositionally biased region" description="Basic residues" evidence="1">
    <location>
        <begin position="1"/>
        <end position="10"/>
    </location>
</feature>
<organism evidence="2 3">
    <name type="scientific">Goodfellowiella coeruleoviolacea</name>
    <dbReference type="NCBI Taxonomy" id="334858"/>
    <lineage>
        <taxon>Bacteria</taxon>
        <taxon>Bacillati</taxon>
        <taxon>Actinomycetota</taxon>
        <taxon>Actinomycetes</taxon>
        <taxon>Pseudonocardiales</taxon>
        <taxon>Pseudonocardiaceae</taxon>
        <taxon>Goodfellowiella</taxon>
    </lineage>
</organism>
<dbReference type="Proteomes" id="UP001206128">
    <property type="component" value="Unassembled WGS sequence"/>
</dbReference>
<comment type="caution">
    <text evidence="2">The sequence shown here is derived from an EMBL/GenBank/DDBJ whole genome shotgun (WGS) entry which is preliminary data.</text>
</comment>
<evidence type="ECO:0000256" key="1">
    <source>
        <dbReference type="SAM" id="MobiDB-lite"/>
    </source>
</evidence>
<dbReference type="Gene3D" id="3.40.50.300">
    <property type="entry name" value="P-loop containing nucleotide triphosphate hydrolases"/>
    <property type="match status" value="1"/>
</dbReference>
<protein>
    <submittedName>
        <fullName evidence="2">AAA-like domain-containing protein</fullName>
    </submittedName>
</protein>
<feature type="region of interest" description="Disordered" evidence="1">
    <location>
        <begin position="1"/>
        <end position="47"/>
    </location>
</feature>
<reference evidence="2" key="1">
    <citation type="submission" date="2022-06" db="EMBL/GenBank/DDBJ databases">
        <title>Genomic Encyclopedia of Archaeal and Bacterial Type Strains, Phase II (KMG-II): from individual species to whole genera.</title>
        <authorList>
            <person name="Goeker M."/>
        </authorList>
    </citation>
    <scope>NUCLEOTIDE SEQUENCE</scope>
    <source>
        <strain evidence="2">DSM 43935</strain>
    </source>
</reference>
<feature type="compositionally biased region" description="Low complexity" evidence="1">
    <location>
        <begin position="920"/>
        <end position="939"/>
    </location>
</feature>
<feature type="region of interest" description="Disordered" evidence="1">
    <location>
        <begin position="888"/>
        <end position="1043"/>
    </location>
</feature>
<accession>A0AAE3KI69</accession>
<dbReference type="InterPro" id="IPR027417">
    <property type="entry name" value="P-loop_NTPase"/>
</dbReference>
<dbReference type="SUPFAM" id="SSF52540">
    <property type="entry name" value="P-loop containing nucleoside triphosphate hydrolases"/>
    <property type="match status" value="1"/>
</dbReference>
<dbReference type="EMBL" id="JAMTCK010000012">
    <property type="protein sequence ID" value="MCP2168170.1"/>
    <property type="molecule type" value="Genomic_DNA"/>
</dbReference>
<dbReference type="AlphaFoldDB" id="A0AAE3KI69"/>
<keyword evidence="3" id="KW-1185">Reference proteome</keyword>
<dbReference type="PANTHER" id="PTHR24330:SF19">
    <property type="entry name" value="MEDIATOR OF RNA POLYMERASE II TRANSCRIPTION SUBUNIT 29"/>
    <property type="match status" value="1"/>
</dbReference>
<gene>
    <name evidence="2" type="ORF">LX83_005044</name>
</gene>
<dbReference type="InterPro" id="IPR052145">
    <property type="entry name" value="Mediator/Homeobox_domain"/>
</dbReference>
<dbReference type="Pfam" id="PF12846">
    <property type="entry name" value="AAA_10"/>
    <property type="match status" value="1"/>
</dbReference>
<name>A0AAE3KI69_9PSEU</name>
<feature type="compositionally biased region" description="Low complexity" evidence="1">
    <location>
        <begin position="948"/>
        <end position="982"/>
    </location>
</feature>
<evidence type="ECO:0000313" key="2">
    <source>
        <dbReference type="EMBL" id="MCP2168170.1"/>
    </source>
</evidence>
<feature type="compositionally biased region" description="Basic and acidic residues" evidence="1">
    <location>
        <begin position="1033"/>
        <end position="1043"/>
    </location>
</feature>
<evidence type="ECO:0000313" key="3">
    <source>
        <dbReference type="Proteomes" id="UP001206128"/>
    </source>
</evidence>